<keyword evidence="1" id="KW-0175">Coiled coil</keyword>
<dbReference type="AlphaFoldDB" id="A0A0M7AFK9"/>
<proteinExistence type="predicted"/>
<accession>A0A0M7AFK9</accession>
<dbReference type="InterPro" id="IPR007236">
    <property type="entry name" value="SlyX"/>
</dbReference>
<dbReference type="PANTHER" id="PTHR36508:SF1">
    <property type="entry name" value="PROTEIN SLYX"/>
    <property type="match status" value="1"/>
</dbReference>
<organism evidence="2 3">
    <name type="scientific">Roseibium album</name>
    <dbReference type="NCBI Taxonomy" id="311410"/>
    <lineage>
        <taxon>Bacteria</taxon>
        <taxon>Pseudomonadati</taxon>
        <taxon>Pseudomonadota</taxon>
        <taxon>Alphaproteobacteria</taxon>
        <taxon>Hyphomicrobiales</taxon>
        <taxon>Stappiaceae</taxon>
        <taxon>Roseibium</taxon>
    </lineage>
</organism>
<protein>
    <submittedName>
        <fullName evidence="2">Phi X174 lysis protein</fullName>
    </submittedName>
</protein>
<name>A0A0M7AFK9_9HYPH</name>
<dbReference type="EMBL" id="CXWC01000011">
    <property type="protein sequence ID" value="CTQ72533.1"/>
    <property type="molecule type" value="Genomic_DNA"/>
</dbReference>
<evidence type="ECO:0000313" key="3">
    <source>
        <dbReference type="Proteomes" id="UP000049983"/>
    </source>
</evidence>
<dbReference type="GeneID" id="97670621"/>
<dbReference type="Proteomes" id="UP000049983">
    <property type="component" value="Unassembled WGS sequence"/>
</dbReference>
<feature type="coiled-coil region" evidence="1">
    <location>
        <begin position="25"/>
        <end position="80"/>
    </location>
</feature>
<gene>
    <name evidence="2" type="ORF">LA5096_03272</name>
</gene>
<dbReference type="STRING" id="311410.LA5095_00131"/>
<sequence length="93" mass="10616">MNRFVLSRDYAYISAANDNEECPMTQDHEARIEQLEIDLAHANRTIEDLNSVAVAHGNQIDRLTQLLAKMTDQMEELAEQVLPAHSIDKPPHY</sequence>
<reference evidence="3" key="1">
    <citation type="submission" date="2015-07" db="EMBL/GenBank/DDBJ databases">
        <authorList>
            <person name="Rodrigo-Torres Lidia"/>
            <person name="Arahal R.David."/>
        </authorList>
    </citation>
    <scope>NUCLEOTIDE SEQUENCE [LARGE SCALE GENOMIC DNA]</scope>
    <source>
        <strain evidence="3">CECT 5096</strain>
    </source>
</reference>
<evidence type="ECO:0000256" key="1">
    <source>
        <dbReference type="SAM" id="Coils"/>
    </source>
</evidence>
<keyword evidence="3" id="KW-1185">Reference proteome</keyword>
<dbReference type="RefSeq" id="WP_208992509.1">
    <property type="nucleotide sequence ID" value="NZ_CXWA01000006.1"/>
</dbReference>
<dbReference type="Pfam" id="PF04102">
    <property type="entry name" value="SlyX"/>
    <property type="match status" value="1"/>
</dbReference>
<dbReference type="PANTHER" id="PTHR36508">
    <property type="entry name" value="PROTEIN SLYX"/>
    <property type="match status" value="1"/>
</dbReference>
<evidence type="ECO:0000313" key="2">
    <source>
        <dbReference type="EMBL" id="CTQ72533.1"/>
    </source>
</evidence>